<dbReference type="AlphaFoldDB" id="A0AAV7RRE6"/>
<evidence type="ECO:0008006" key="4">
    <source>
        <dbReference type="Google" id="ProtNLM"/>
    </source>
</evidence>
<reference evidence="2" key="1">
    <citation type="journal article" date="2022" name="bioRxiv">
        <title>Sequencing and chromosome-scale assembly of the giantPleurodeles waltlgenome.</title>
        <authorList>
            <person name="Brown T."/>
            <person name="Elewa A."/>
            <person name="Iarovenko S."/>
            <person name="Subramanian E."/>
            <person name="Araus A.J."/>
            <person name="Petzold A."/>
            <person name="Susuki M."/>
            <person name="Suzuki K.-i.T."/>
            <person name="Hayashi T."/>
            <person name="Toyoda A."/>
            <person name="Oliveira C."/>
            <person name="Osipova E."/>
            <person name="Leigh N.D."/>
            <person name="Simon A."/>
            <person name="Yun M.H."/>
        </authorList>
    </citation>
    <scope>NUCLEOTIDE SEQUENCE</scope>
    <source>
        <strain evidence="2">20211129_DDA</strain>
        <tissue evidence="2">Liver</tissue>
    </source>
</reference>
<feature type="region of interest" description="Disordered" evidence="1">
    <location>
        <begin position="1"/>
        <end position="78"/>
    </location>
</feature>
<evidence type="ECO:0000256" key="1">
    <source>
        <dbReference type="SAM" id="MobiDB-lite"/>
    </source>
</evidence>
<proteinExistence type="predicted"/>
<sequence length="210" mass="23851">MRPRHRNTGDEDGAPCGIPAPSGSENTHLHRPDDFDSVVLLDAQPERLHAPPCRPPPVEGKKQTDQRRTLSQSNPTHWVTPPYHPMKLNQLHALFLETLFGALCTDIATLKQDLLKDIKGLTKDMNELGDWVDTLERTSEAQGEELDGFQCETLELQDKNAELRYQVKVLENRTWRANIRIKRVTLQAAGGNLKDYTRRLFHHIAPELAP</sequence>
<name>A0AAV7RRE6_PLEWA</name>
<comment type="caution">
    <text evidence="2">The sequence shown here is derived from an EMBL/GenBank/DDBJ whole genome shotgun (WGS) entry which is preliminary data.</text>
</comment>
<evidence type="ECO:0000313" key="3">
    <source>
        <dbReference type="Proteomes" id="UP001066276"/>
    </source>
</evidence>
<gene>
    <name evidence="2" type="ORF">NDU88_007892</name>
</gene>
<keyword evidence="3" id="KW-1185">Reference proteome</keyword>
<protein>
    <recommendedName>
        <fullName evidence="4">Rx N-terminal domain-containing protein</fullName>
    </recommendedName>
</protein>
<organism evidence="2 3">
    <name type="scientific">Pleurodeles waltl</name>
    <name type="common">Iberian ribbed newt</name>
    <dbReference type="NCBI Taxonomy" id="8319"/>
    <lineage>
        <taxon>Eukaryota</taxon>
        <taxon>Metazoa</taxon>
        <taxon>Chordata</taxon>
        <taxon>Craniata</taxon>
        <taxon>Vertebrata</taxon>
        <taxon>Euteleostomi</taxon>
        <taxon>Amphibia</taxon>
        <taxon>Batrachia</taxon>
        <taxon>Caudata</taxon>
        <taxon>Salamandroidea</taxon>
        <taxon>Salamandridae</taxon>
        <taxon>Pleurodelinae</taxon>
        <taxon>Pleurodeles</taxon>
    </lineage>
</organism>
<feature type="compositionally biased region" description="Basic and acidic residues" evidence="1">
    <location>
        <begin position="59"/>
        <end position="68"/>
    </location>
</feature>
<dbReference type="EMBL" id="JANPWB010000009">
    <property type="protein sequence ID" value="KAJ1155157.1"/>
    <property type="molecule type" value="Genomic_DNA"/>
</dbReference>
<accession>A0AAV7RRE6</accession>
<dbReference type="Proteomes" id="UP001066276">
    <property type="component" value="Chromosome 5"/>
</dbReference>
<evidence type="ECO:0000313" key="2">
    <source>
        <dbReference type="EMBL" id="KAJ1155157.1"/>
    </source>
</evidence>